<evidence type="ECO:0008006" key="3">
    <source>
        <dbReference type="Google" id="ProtNLM"/>
    </source>
</evidence>
<dbReference type="EMBL" id="CP029206">
    <property type="protein sequence ID" value="AWI50720.1"/>
    <property type="molecule type" value="Genomic_DNA"/>
</dbReference>
<dbReference type="InterPro" id="IPR020511">
    <property type="entry name" value="Uncharacterised_HI0941"/>
</dbReference>
<dbReference type="Proteomes" id="UP000244920">
    <property type="component" value="Chromosome"/>
</dbReference>
<dbReference type="Pfam" id="PF17344">
    <property type="entry name" value="DUF5374"/>
    <property type="match status" value="1"/>
</dbReference>
<evidence type="ECO:0000313" key="2">
    <source>
        <dbReference type="Proteomes" id="UP000244920"/>
    </source>
</evidence>
<proteinExistence type="predicted"/>
<organism evidence="1 2">
    <name type="scientific">Actinobacillus porcitonsillarum</name>
    <dbReference type="NCBI Taxonomy" id="189834"/>
    <lineage>
        <taxon>Bacteria</taxon>
        <taxon>Pseudomonadati</taxon>
        <taxon>Pseudomonadota</taxon>
        <taxon>Gammaproteobacteria</taxon>
        <taxon>Pasteurellales</taxon>
        <taxon>Pasteurellaceae</taxon>
        <taxon>Actinobacillus</taxon>
    </lineage>
</organism>
<accession>A0A2U8FIA3</accession>
<gene>
    <name evidence="1" type="ORF">DDU33_04115</name>
</gene>
<name>A0A2U8FIA3_9PAST</name>
<dbReference type="KEGG" id="apor:DDU33_04115"/>
<dbReference type="RefSeq" id="WP_108923321.1">
    <property type="nucleotide sequence ID" value="NZ_CP029206.1"/>
</dbReference>
<protein>
    <recommendedName>
        <fullName evidence="3">DUF5374 domain-containing protein</fullName>
    </recommendedName>
</protein>
<keyword evidence="2" id="KW-1185">Reference proteome</keyword>
<evidence type="ECO:0000313" key="1">
    <source>
        <dbReference type="EMBL" id="AWI50720.1"/>
    </source>
</evidence>
<reference evidence="2" key="1">
    <citation type="submission" date="2018-05" db="EMBL/GenBank/DDBJ databases">
        <title>Complete genome sequence of Actinobacillus porcitonsillarum reference strain 9953L55 (CCUG 46996).</title>
        <authorList>
            <person name="Dona V."/>
            <person name="Perreten V."/>
        </authorList>
    </citation>
    <scope>NUCLEOTIDE SEQUENCE [LARGE SCALE GENOMIC DNA]</scope>
    <source>
        <strain evidence="2">9953L55</strain>
    </source>
</reference>
<sequence>MIRNKIKAETFVSLLVVLALFAMIWLSYTAWLQTQSQKQSQLYQEQQALQIVENQLALQMVGMTCESQVQQNQLVFHIQCSSNVITVKYPQGQVTVKKSNSKTN</sequence>
<dbReference type="AlphaFoldDB" id="A0A2U8FIA3"/>